<dbReference type="PaxDb" id="3635-A0A1U8PJS0"/>
<organism evidence="1 2">
    <name type="scientific">Gossypium hirsutum</name>
    <name type="common">Upland cotton</name>
    <name type="synonym">Gossypium mexicanum</name>
    <dbReference type="NCBI Taxonomy" id="3635"/>
    <lineage>
        <taxon>Eukaryota</taxon>
        <taxon>Viridiplantae</taxon>
        <taxon>Streptophyta</taxon>
        <taxon>Embryophyta</taxon>
        <taxon>Tracheophyta</taxon>
        <taxon>Spermatophyta</taxon>
        <taxon>Magnoliopsida</taxon>
        <taxon>eudicotyledons</taxon>
        <taxon>Gunneridae</taxon>
        <taxon>Pentapetalae</taxon>
        <taxon>rosids</taxon>
        <taxon>malvids</taxon>
        <taxon>Malvales</taxon>
        <taxon>Malvaceae</taxon>
        <taxon>Malvoideae</taxon>
        <taxon>Gossypium</taxon>
    </lineage>
</organism>
<dbReference type="GeneID" id="107959794"/>
<accession>A0A1U8PJS0</accession>
<dbReference type="Proteomes" id="UP000818029">
    <property type="component" value="Chromosome A05"/>
</dbReference>
<reference evidence="1" key="1">
    <citation type="journal article" date="2020" name="Nat. Genet.">
        <title>Genomic diversifications of five Gossypium allopolyploid species and their impact on cotton improvement.</title>
        <authorList>
            <person name="Chen Z.J."/>
            <person name="Sreedasyam A."/>
            <person name="Ando A."/>
            <person name="Song Q."/>
            <person name="De Santiago L.M."/>
            <person name="Hulse-Kemp A.M."/>
            <person name="Ding M."/>
            <person name="Ye W."/>
            <person name="Kirkbride R.C."/>
            <person name="Jenkins J."/>
            <person name="Plott C."/>
            <person name="Lovell J."/>
            <person name="Lin Y.M."/>
            <person name="Vaughn R."/>
            <person name="Liu B."/>
            <person name="Simpson S."/>
            <person name="Scheffler B.E."/>
            <person name="Wen L."/>
            <person name="Saski C.A."/>
            <person name="Grover C.E."/>
            <person name="Hu G."/>
            <person name="Conover J.L."/>
            <person name="Carlson J.W."/>
            <person name="Shu S."/>
            <person name="Boston L.B."/>
            <person name="Williams M."/>
            <person name="Peterson D.G."/>
            <person name="McGee K."/>
            <person name="Jones D.C."/>
            <person name="Wendel J.F."/>
            <person name="Stelly D.M."/>
            <person name="Grimwood J."/>
            <person name="Schmutz J."/>
        </authorList>
    </citation>
    <scope>NUCLEOTIDE SEQUENCE [LARGE SCALE GENOMIC DNA]</scope>
    <source>
        <strain evidence="1">cv. TM-1</strain>
    </source>
</reference>
<gene>
    <name evidence="2" type="primary">LOC107959794</name>
</gene>
<protein>
    <submittedName>
        <fullName evidence="2">Uncharacterized protein</fullName>
    </submittedName>
</protein>
<name>A0A1U8PJS0_GOSHI</name>
<proteinExistence type="predicted"/>
<dbReference type="AlphaFoldDB" id="A0A1U8PJS0"/>
<evidence type="ECO:0000313" key="1">
    <source>
        <dbReference type="Proteomes" id="UP000818029"/>
    </source>
</evidence>
<sequence>MENKMKSKKISQSHQPAWPFIILLVLSFPNSHALMDSHSKRYPNLVILNCSLLCVISSSIRRFSPSPLWFCYTVDHRFPSQGCQDSSGWRPSEILSHCQVYAIGVQSQTMPSINSAQEITAKKLRLHKTKPKKQIKKTNPNHFARAKNSSVSRTTDLGFI</sequence>
<keyword evidence="1" id="KW-1185">Reference proteome</keyword>
<evidence type="ECO:0000313" key="2">
    <source>
        <dbReference type="RefSeq" id="XP_016751435.1"/>
    </source>
</evidence>
<reference evidence="2" key="2">
    <citation type="submission" date="2025-08" db="UniProtKB">
        <authorList>
            <consortium name="RefSeq"/>
        </authorList>
    </citation>
    <scope>IDENTIFICATION</scope>
</reference>
<dbReference type="RefSeq" id="XP_016751435.1">
    <property type="nucleotide sequence ID" value="XM_016895946.2"/>
</dbReference>
<dbReference type="KEGG" id="ghi:107959794"/>